<evidence type="ECO:0000313" key="9">
    <source>
        <dbReference type="EMBL" id="MDR8018573.1"/>
    </source>
</evidence>
<keyword evidence="5 8" id="KW-0812">Transmembrane</keyword>
<evidence type="ECO:0000256" key="6">
    <source>
        <dbReference type="ARBA" id="ARBA00022989"/>
    </source>
</evidence>
<dbReference type="InterPro" id="IPR000522">
    <property type="entry name" value="ABC_transptr_permease_BtuC"/>
</dbReference>
<dbReference type="EMBL" id="JAVKGR010000002">
    <property type="protein sequence ID" value="MDR8018573.1"/>
    <property type="molecule type" value="Genomic_DNA"/>
</dbReference>
<name>A0ABU2DPY6_9MICC</name>
<feature type="transmembrane region" description="Helical" evidence="8">
    <location>
        <begin position="305"/>
        <end position="326"/>
    </location>
</feature>
<keyword evidence="7 8" id="KW-0472">Membrane</keyword>
<protein>
    <submittedName>
        <fullName evidence="9">Iron chelate uptake ABC transporter family permease subunit</fullName>
    </submittedName>
</protein>
<evidence type="ECO:0000256" key="1">
    <source>
        <dbReference type="ARBA" id="ARBA00004651"/>
    </source>
</evidence>
<keyword evidence="4" id="KW-1003">Cell membrane</keyword>
<keyword evidence="3" id="KW-0813">Transport</keyword>
<evidence type="ECO:0000256" key="8">
    <source>
        <dbReference type="SAM" id="Phobius"/>
    </source>
</evidence>
<accession>A0ABU2DPY6</accession>
<keyword evidence="6 8" id="KW-1133">Transmembrane helix</keyword>
<feature type="transmembrane region" description="Helical" evidence="8">
    <location>
        <begin position="146"/>
        <end position="167"/>
    </location>
</feature>
<evidence type="ECO:0000256" key="3">
    <source>
        <dbReference type="ARBA" id="ARBA00022448"/>
    </source>
</evidence>
<dbReference type="InterPro" id="IPR037294">
    <property type="entry name" value="ABC_BtuC-like"/>
</dbReference>
<evidence type="ECO:0000256" key="7">
    <source>
        <dbReference type="ARBA" id="ARBA00023136"/>
    </source>
</evidence>
<proteinExistence type="inferred from homology"/>
<dbReference type="Proteomes" id="UP001251870">
    <property type="component" value="Unassembled WGS sequence"/>
</dbReference>
<evidence type="ECO:0000256" key="5">
    <source>
        <dbReference type="ARBA" id="ARBA00022692"/>
    </source>
</evidence>
<comment type="subcellular location">
    <subcellularLocation>
        <location evidence="1">Cell membrane</location>
        <topology evidence="1">Multi-pass membrane protein</topology>
    </subcellularLocation>
</comment>
<dbReference type="Gene3D" id="1.10.3470.10">
    <property type="entry name" value="ABC transporter involved in vitamin B12 uptake, BtuC"/>
    <property type="match status" value="1"/>
</dbReference>
<feature type="transmembrane region" description="Helical" evidence="8">
    <location>
        <begin position="333"/>
        <end position="354"/>
    </location>
</feature>
<feature type="transmembrane region" description="Helical" evidence="8">
    <location>
        <begin position="174"/>
        <end position="197"/>
    </location>
</feature>
<reference evidence="9 10" key="1">
    <citation type="submission" date="2023-09" db="EMBL/GenBank/DDBJ databases">
        <title>Description of three actinobacteria isolated from air of manufacturing shop in a pharmaceutical factory.</title>
        <authorList>
            <person name="Zhang D.-F."/>
        </authorList>
    </citation>
    <scope>NUCLEOTIDE SEQUENCE [LARGE SCALE GENOMIC DNA]</scope>
    <source>
        <strain evidence="9 10">LY-0111</strain>
    </source>
</reference>
<feature type="transmembrane region" description="Helical" evidence="8">
    <location>
        <begin position="93"/>
        <end position="111"/>
    </location>
</feature>
<evidence type="ECO:0000256" key="4">
    <source>
        <dbReference type="ARBA" id="ARBA00022475"/>
    </source>
</evidence>
<comment type="caution">
    <text evidence="9">The sequence shown here is derived from an EMBL/GenBank/DDBJ whole genome shotgun (WGS) entry which is preliminary data.</text>
</comment>
<evidence type="ECO:0000313" key="10">
    <source>
        <dbReference type="Proteomes" id="UP001251870"/>
    </source>
</evidence>
<dbReference type="RefSeq" id="WP_310547562.1">
    <property type="nucleotide sequence ID" value="NZ_JAVKGR010000002.1"/>
</dbReference>
<dbReference type="SUPFAM" id="SSF81345">
    <property type="entry name" value="ABC transporter involved in vitamin B12 uptake, BtuC"/>
    <property type="match status" value="1"/>
</dbReference>
<feature type="transmembrane region" description="Helical" evidence="8">
    <location>
        <begin position="217"/>
        <end position="237"/>
    </location>
</feature>
<keyword evidence="10" id="KW-1185">Reference proteome</keyword>
<feature type="transmembrane region" description="Helical" evidence="8">
    <location>
        <begin position="266"/>
        <end position="293"/>
    </location>
</feature>
<gene>
    <name evidence="9" type="ORF">RIL96_03220</name>
</gene>
<sequence>MTPEQRAESLQQARSTRSEPDIRVLRIGRFSRRFSTRGLLSAAGLGTLTVLLVLLALCLGDRPLSAQQVLEALLPEADRLDRMVVWQWRAPRALGAAIFGAFLGISGAVFQALTRNSLGSPDVIGLTTGAYSGVLVVLVAGGTGTLALASGAVVGGLLTALTVYLLAYRNGLQGFRLIVVGIAVGAMLTALNTWFSVSSDLSVALRAAVWGAGTLATVQWSSLLVAAGIGAVFLLLVPPIARGLRQLALGEDTAQMTGARPERVKILAVIAGIGLVAAVTAISGPIPFIALAAPHIARRLRRAGFFDPLGIAAVGAVLLTGADLLAQHAWPQAVLPVGVVAVLIGGAYLLWVLFRERGRG</sequence>
<feature type="transmembrane region" description="Helical" evidence="8">
    <location>
        <begin position="39"/>
        <end position="57"/>
    </location>
</feature>
<dbReference type="PANTHER" id="PTHR30472">
    <property type="entry name" value="FERRIC ENTEROBACTIN TRANSPORT SYSTEM PERMEASE PROTEIN"/>
    <property type="match status" value="1"/>
</dbReference>
<dbReference type="PANTHER" id="PTHR30472:SF24">
    <property type="entry name" value="FERRIC ENTEROBACTIN TRANSPORT SYSTEM PERMEASE PROTEIN FEPG"/>
    <property type="match status" value="1"/>
</dbReference>
<evidence type="ECO:0000256" key="2">
    <source>
        <dbReference type="ARBA" id="ARBA00007935"/>
    </source>
</evidence>
<dbReference type="Pfam" id="PF01032">
    <property type="entry name" value="FecCD"/>
    <property type="match status" value="1"/>
</dbReference>
<organism evidence="9 10">
    <name type="scientific">Nesterenkonia aerolata</name>
    <dbReference type="NCBI Taxonomy" id="3074079"/>
    <lineage>
        <taxon>Bacteria</taxon>
        <taxon>Bacillati</taxon>
        <taxon>Actinomycetota</taxon>
        <taxon>Actinomycetes</taxon>
        <taxon>Micrococcales</taxon>
        <taxon>Micrococcaceae</taxon>
        <taxon>Nesterenkonia</taxon>
    </lineage>
</organism>
<feature type="transmembrane region" description="Helical" evidence="8">
    <location>
        <begin position="123"/>
        <end position="140"/>
    </location>
</feature>
<comment type="similarity">
    <text evidence="2">Belongs to the binding-protein-dependent transport system permease family. FecCD subfamily.</text>
</comment>
<dbReference type="CDD" id="cd06550">
    <property type="entry name" value="TM_ABC_iron-siderophores_like"/>
    <property type="match status" value="1"/>
</dbReference>